<keyword evidence="2" id="KW-1185">Reference proteome</keyword>
<gene>
    <name evidence="1" type="ORF">K443DRAFT_135676</name>
</gene>
<dbReference type="AlphaFoldDB" id="A0A0C9WLK4"/>
<protein>
    <recommendedName>
        <fullName evidence="3">F-box domain-containing protein</fullName>
    </recommendedName>
</protein>
<name>A0A0C9WLK4_9AGAR</name>
<dbReference type="EMBL" id="KN839205">
    <property type="protein sequence ID" value="KIJ90370.1"/>
    <property type="molecule type" value="Genomic_DNA"/>
</dbReference>
<reference evidence="1 2" key="1">
    <citation type="submission" date="2014-04" db="EMBL/GenBank/DDBJ databases">
        <authorList>
            <consortium name="DOE Joint Genome Institute"/>
            <person name="Kuo A."/>
            <person name="Kohler A."/>
            <person name="Nagy L.G."/>
            <person name="Floudas D."/>
            <person name="Copeland A."/>
            <person name="Barry K.W."/>
            <person name="Cichocki N."/>
            <person name="Veneault-Fourrey C."/>
            <person name="LaButti K."/>
            <person name="Lindquist E.A."/>
            <person name="Lipzen A."/>
            <person name="Lundell T."/>
            <person name="Morin E."/>
            <person name="Murat C."/>
            <person name="Sun H."/>
            <person name="Tunlid A."/>
            <person name="Henrissat B."/>
            <person name="Grigoriev I.V."/>
            <person name="Hibbett D.S."/>
            <person name="Martin F."/>
            <person name="Nordberg H.P."/>
            <person name="Cantor M.N."/>
            <person name="Hua S.X."/>
        </authorList>
    </citation>
    <scope>NUCLEOTIDE SEQUENCE [LARGE SCALE GENOMIC DNA]</scope>
    <source>
        <strain evidence="1 2">LaAM-08-1</strain>
    </source>
</reference>
<dbReference type="HOGENOM" id="CLU_027004_0_0_1"/>
<dbReference type="OrthoDB" id="3054030at2759"/>
<sequence>MSGLLDRLPVEIVLAILEHVPKNSLLGLSLTCCLLNYLSTLVLLEHCGIRDPTNCTFDLYATEGQADALSALQAGLHIQWMKFLRCNLWPPGYYPQWDWPPAKLIHRLHCLMLRLISFDEVVLSFNMWGMIAPHDTYLISGVIILQNLLNTVITKPSFFGQSYLFNPLDSGSSITQGLWRFIHHNDSPDWQYRRNINKGNRPFLACSPAALQQMALSRMEIDALSLFIPPCSSWTFTMLKQSRITSLMVNLMWSTSTYAQAECSLIFSQLAEALQASLKSFLVESSTITSFPLVLTMETISAPADLIFYMFSRSLIVPRLKTIFLTFQIKKYGGLFDITTTATSIAQLRESVRPNVKLLVLFHFDRVPPLEGSKGEFSRFTTLSLNGLTALLDSPNTFQVILGVLTLFSKLKELHIQLKTSYQAIPTPINLKTWMVEAILDQSPNVTSISCNGTAQRMTPCQSTMPPTPINLTTWMVKVALVRSLNITFIFPTEVLHPDFVLSPALTFGVQGVSLALNSK</sequence>
<organism evidence="1 2">
    <name type="scientific">Laccaria amethystina LaAM-08-1</name>
    <dbReference type="NCBI Taxonomy" id="1095629"/>
    <lineage>
        <taxon>Eukaryota</taxon>
        <taxon>Fungi</taxon>
        <taxon>Dikarya</taxon>
        <taxon>Basidiomycota</taxon>
        <taxon>Agaricomycotina</taxon>
        <taxon>Agaricomycetes</taxon>
        <taxon>Agaricomycetidae</taxon>
        <taxon>Agaricales</taxon>
        <taxon>Agaricineae</taxon>
        <taxon>Hydnangiaceae</taxon>
        <taxon>Laccaria</taxon>
    </lineage>
</organism>
<dbReference type="Proteomes" id="UP000054477">
    <property type="component" value="Unassembled WGS sequence"/>
</dbReference>
<evidence type="ECO:0008006" key="3">
    <source>
        <dbReference type="Google" id="ProtNLM"/>
    </source>
</evidence>
<proteinExistence type="predicted"/>
<evidence type="ECO:0000313" key="1">
    <source>
        <dbReference type="EMBL" id="KIJ90370.1"/>
    </source>
</evidence>
<reference evidence="2" key="2">
    <citation type="submission" date="2015-01" db="EMBL/GenBank/DDBJ databases">
        <title>Evolutionary Origins and Diversification of the Mycorrhizal Mutualists.</title>
        <authorList>
            <consortium name="DOE Joint Genome Institute"/>
            <consortium name="Mycorrhizal Genomics Consortium"/>
            <person name="Kohler A."/>
            <person name="Kuo A."/>
            <person name="Nagy L.G."/>
            <person name="Floudas D."/>
            <person name="Copeland A."/>
            <person name="Barry K.W."/>
            <person name="Cichocki N."/>
            <person name="Veneault-Fourrey C."/>
            <person name="LaButti K."/>
            <person name="Lindquist E.A."/>
            <person name="Lipzen A."/>
            <person name="Lundell T."/>
            <person name="Morin E."/>
            <person name="Murat C."/>
            <person name="Riley R."/>
            <person name="Ohm R."/>
            <person name="Sun H."/>
            <person name="Tunlid A."/>
            <person name="Henrissat B."/>
            <person name="Grigoriev I.V."/>
            <person name="Hibbett D.S."/>
            <person name="Martin F."/>
        </authorList>
    </citation>
    <scope>NUCLEOTIDE SEQUENCE [LARGE SCALE GENOMIC DNA]</scope>
    <source>
        <strain evidence="2">LaAM-08-1</strain>
    </source>
</reference>
<evidence type="ECO:0000313" key="2">
    <source>
        <dbReference type="Proteomes" id="UP000054477"/>
    </source>
</evidence>
<accession>A0A0C9WLK4</accession>